<evidence type="ECO:0000256" key="1">
    <source>
        <dbReference type="SAM" id="MobiDB-lite"/>
    </source>
</evidence>
<dbReference type="OrthoDB" id="4951845at2759"/>
<feature type="compositionally biased region" description="Polar residues" evidence="1">
    <location>
        <begin position="247"/>
        <end position="259"/>
    </location>
</feature>
<dbReference type="InterPro" id="IPR036282">
    <property type="entry name" value="Glutathione-S-Trfase_C_sf"/>
</dbReference>
<proteinExistence type="predicted"/>
<sequence length="289" mass="33324">MSRITYYDLELEDLGKVYWSRNTCKTRFALNLKNIPYDTEWLTFNEVAKVIPSKTKTGARPTVPIIEDKETQKVIQDSWEIVNYLEEAFPDSPSAFHGNQGIHKFFQSQCEKNIAFPIFKMVVLTVGNACGPFKQSFRETREGYFNMSLEKLAGQPEDHAPDLKKGLEPIHEVLKSYPFVTGNQAGWADVVLAAHLNFLEKLKPELFQAYVLDVFDDDILLNWWKRVEYIHQINEFLTQVLEKEKSTSSTPISEANEQNSFEEEDGEEEDGEEALEIENRPEALENQNC</sequence>
<dbReference type="Gene3D" id="3.40.30.10">
    <property type="entry name" value="Glutaredoxin"/>
    <property type="match status" value="1"/>
</dbReference>
<protein>
    <recommendedName>
        <fullName evidence="2">GST N-terminal domain-containing protein</fullName>
    </recommendedName>
</protein>
<dbReference type="Proteomes" id="UP000716291">
    <property type="component" value="Unassembled WGS sequence"/>
</dbReference>
<evidence type="ECO:0000313" key="4">
    <source>
        <dbReference type="Proteomes" id="UP000716291"/>
    </source>
</evidence>
<feature type="domain" description="GST N-terminal" evidence="2">
    <location>
        <begin position="10"/>
        <end position="93"/>
    </location>
</feature>
<keyword evidence="4" id="KW-1185">Reference proteome</keyword>
<dbReference type="Pfam" id="PF13417">
    <property type="entry name" value="GST_N_3"/>
    <property type="match status" value="1"/>
</dbReference>
<organism evidence="3 4">
    <name type="scientific">Rhizopus oryzae</name>
    <name type="common">Mucormycosis agent</name>
    <name type="synonym">Rhizopus arrhizus var. delemar</name>
    <dbReference type="NCBI Taxonomy" id="64495"/>
    <lineage>
        <taxon>Eukaryota</taxon>
        <taxon>Fungi</taxon>
        <taxon>Fungi incertae sedis</taxon>
        <taxon>Mucoromycota</taxon>
        <taxon>Mucoromycotina</taxon>
        <taxon>Mucoromycetes</taxon>
        <taxon>Mucorales</taxon>
        <taxon>Mucorineae</taxon>
        <taxon>Rhizopodaceae</taxon>
        <taxon>Rhizopus</taxon>
    </lineage>
</organism>
<dbReference type="InterPro" id="IPR036249">
    <property type="entry name" value="Thioredoxin-like_sf"/>
</dbReference>
<gene>
    <name evidence="3" type="ORF">G6F64_008383</name>
</gene>
<accession>A0A9P6X573</accession>
<dbReference type="SUPFAM" id="SSF47616">
    <property type="entry name" value="GST C-terminal domain-like"/>
    <property type="match status" value="1"/>
</dbReference>
<evidence type="ECO:0000313" key="3">
    <source>
        <dbReference type="EMBL" id="KAG1305438.1"/>
    </source>
</evidence>
<comment type="caution">
    <text evidence="3">The sequence shown here is derived from an EMBL/GenBank/DDBJ whole genome shotgun (WGS) entry which is preliminary data.</text>
</comment>
<dbReference type="Pfam" id="PF22041">
    <property type="entry name" value="GST_C_7"/>
    <property type="match status" value="1"/>
</dbReference>
<feature type="region of interest" description="Disordered" evidence="1">
    <location>
        <begin position="245"/>
        <end position="289"/>
    </location>
</feature>
<dbReference type="EMBL" id="JAANQT010001368">
    <property type="protein sequence ID" value="KAG1305438.1"/>
    <property type="molecule type" value="Genomic_DNA"/>
</dbReference>
<evidence type="ECO:0000259" key="2">
    <source>
        <dbReference type="PROSITE" id="PS50404"/>
    </source>
</evidence>
<dbReference type="SUPFAM" id="SSF52833">
    <property type="entry name" value="Thioredoxin-like"/>
    <property type="match status" value="1"/>
</dbReference>
<dbReference type="AlphaFoldDB" id="A0A9P6X573"/>
<reference evidence="3" key="1">
    <citation type="journal article" date="2020" name="Microb. Genom.">
        <title>Genetic diversity of clinical and environmental Mucorales isolates obtained from an investigation of mucormycosis cases among solid organ transplant recipients.</title>
        <authorList>
            <person name="Nguyen M.H."/>
            <person name="Kaul D."/>
            <person name="Muto C."/>
            <person name="Cheng S.J."/>
            <person name="Richter R.A."/>
            <person name="Bruno V.M."/>
            <person name="Liu G."/>
            <person name="Beyhan S."/>
            <person name="Sundermann A.J."/>
            <person name="Mounaud S."/>
            <person name="Pasculle A.W."/>
            <person name="Nierman W.C."/>
            <person name="Driscoll E."/>
            <person name="Cumbie R."/>
            <person name="Clancy C.J."/>
            <person name="Dupont C.L."/>
        </authorList>
    </citation>
    <scope>NUCLEOTIDE SEQUENCE</scope>
    <source>
        <strain evidence="3">GL11</strain>
    </source>
</reference>
<dbReference type="PROSITE" id="PS50404">
    <property type="entry name" value="GST_NTER"/>
    <property type="match status" value="1"/>
</dbReference>
<dbReference type="Gene3D" id="1.20.1050.10">
    <property type="match status" value="1"/>
</dbReference>
<dbReference type="InterPro" id="IPR054416">
    <property type="entry name" value="GST_UstS-like_C"/>
</dbReference>
<name>A0A9P6X573_RHIOR</name>
<feature type="compositionally biased region" description="Acidic residues" evidence="1">
    <location>
        <begin position="260"/>
        <end position="276"/>
    </location>
</feature>
<dbReference type="InterPro" id="IPR004045">
    <property type="entry name" value="Glutathione_S-Trfase_N"/>
</dbReference>